<sequence length="153" mass="17604">MDFNMKKIENLLFWPVLILLFFSASKYGAMSTDLHWDDTYYIIPNWQVAFPAASWLLLIIFLLKRIRRRHQVINKKFAFIYITITLLLLCTLLGLGMVSGGSAAGNYTTSDLDALMFRNQLRILSGWCFLIVQVIFLIYFIGQIVKKPATSAL</sequence>
<feature type="transmembrane region" description="Helical" evidence="1">
    <location>
        <begin position="47"/>
        <end position="66"/>
    </location>
</feature>
<comment type="caution">
    <text evidence="2">The sequence shown here is derived from an EMBL/GenBank/DDBJ whole genome shotgun (WGS) entry which is preliminary data.</text>
</comment>
<evidence type="ECO:0000313" key="3">
    <source>
        <dbReference type="Proteomes" id="UP000677244"/>
    </source>
</evidence>
<keyword evidence="3" id="KW-1185">Reference proteome</keyword>
<dbReference type="RefSeq" id="WP_209141574.1">
    <property type="nucleotide sequence ID" value="NZ_JAGHKO010000010.1"/>
</dbReference>
<name>A0ABS3Z024_9BACT</name>
<feature type="transmembrane region" description="Helical" evidence="1">
    <location>
        <begin position="78"/>
        <end position="101"/>
    </location>
</feature>
<feature type="transmembrane region" description="Helical" evidence="1">
    <location>
        <begin position="121"/>
        <end position="141"/>
    </location>
</feature>
<dbReference type="EMBL" id="JAGHKO010000010">
    <property type="protein sequence ID" value="MBO9203520.1"/>
    <property type="molecule type" value="Genomic_DNA"/>
</dbReference>
<proteinExistence type="predicted"/>
<keyword evidence="1" id="KW-1133">Transmembrane helix</keyword>
<evidence type="ECO:0000256" key="1">
    <source>
        <dbReference type="SAM" id="Phobius"/>
    </source>
</evidence>
<reference evidence="2 3" key="1">
    <citation type="submission" date="2021-03" db="EMBL/GenBank/DDBJ databases">
        <title>Assistant Professor.</title>
        <authorList>
            <person name="Huq M.A."/>
        </authorList>
    </citation>
    <scope>NUCLEOTIDE SEQUENCE [LARGE SCALE GENOMIC DNA]</scope>
    <source>
        <strain evidence="2 3">MAH-29</strain>
    </source>
</reference>
<dbReference type="Proteomes" id="UP000677244">
    <property type="component" value="Unassembled WGS sequence"/>
</dbReference>
<evidence type="ECO:0000313" key="2">
    <source>
        <dbReference type="EMBL" id="MBO9203520.1"/>
    </source>
</evidence>
<keyword evidence="1" id="KW-0812">Transmembrane</keyword>
<keyword evidence="1" id="KW-0472">Membrane</keyword>
<protein>
    <submittedName>
        <fullName evidence="2">Uncharacterized protein</fullName>
    </submittedName>
</protein>
<organism evidence="2 3">
    <name type="scientific">Niastella soli</name>
    <dbReference type="NCBI Taxonomy" id="2821487"/>
    <lineage>
        <taxon>Bacteria</taxon>
        <taxon>Pseudomonadati</taxon>
        <taxon>Bacteroidota</taxon>
        <taxon>Chitinophagia</taxon>
        <taxon>Chitinophagales</taxon>
        <taxon>Chitinophagaceae</taxon>
        <taxon>Niastella</taxon>
    </lineage>
</organism>
<accession>A0ABS3Z024</accession>
<gene>
    <name evidence="2" type="ORF">J7I42_24765</name>
</gene>